<dbReference type="AlphaFoldDB" id="A0A7M5V5G3"/>
<evidence type="ECO:0000256" key="6">
    <source>
        <dbReference type="ARBA" id="ARBA00022553"/>
    </source>
</evidence>
<dbReference type="GO" id="GO:0015031">
    <property type="term" value="P:protein transport"/>
    <property type="evidence" value="ECO:0007669"/>
    <property type="project" value="UniProtKB-KW"/>
</dbReference>
<evidence type="ECO:0000313" key="17">
    <source>
        <dbReference type="Proteomes" id="UP000594262"/>
    </source>
</evidence>
<dbReference type="InterPro" id="IPR001683">
    <property type="entry name" value="PX_dom"/>
</dbReference>
<keyword evidence="11" id="KW-0966">Cell projection</keyword>
<evidence type="ECO:0000256" key="2">
    <source>
        <dbReference type="ARBA" id="ARBA00004469"/>
    </source>
</evidence>
<dbReference type="GO" id="GO:0035091">
    <property type="term" value="F:phosphatidylinositol binding"/>
    <property type="evidence" value="ECO:0007669"/>
    <property type="project" value="InterPro"/>
</dbReference>
<dbReference type="GO" id="GO:0031901">
    <property type="term" value="C:early endosome membrane"/>
    <property type="evidence" value="ECO:0007669"/>
    <property type="project" value="UniProtKB-SubCell"/>
</dbReference>
<evidence type="ECO:0000256" key="10">
    <source>
        <dbReference type="ARBA" id="ARBA00023136"/>
    </source>
</evidence>
<reference evidence="16" key="1">
    <citation type="submission" date="2021-01" db="UniProtKB">
        <authorList>
            <consortium name="EnsemblMetazoa"/>
        </authorList>
    </citation>
    <scope>IDENTIFICATION</scope>
</reference>
<dbReference type="Pfam" id="PF09325">
    <property type="entry name" value="Vps5"/>
    <property type="match status" value="1"/>
</dbReference>
<keyword evidence="6" id="KW-0597">Phosphoprotein</keyword>
<evidence type="ECO:0000256" key="9">
    <source>
        <dbReference type="ARBA" id="ARBA00022990"/>
    </source>
</evidence>
<feature type="region of interest" description="Disordered" evidence="14">
    <location>
        <begin position="1"/>
        <end position="101"/>
    </location>
</feature>
<comment type="function">
    <text evidence="12">Involved in several stages of intracellular trafficking. Interacts with membranes containing phosphatidylinositol 3-phosphate (PtdIns(3P)) or phosphatidylinositol 3,5-bisphosphate (PtdIns(3,5)P2). Acts in part as component of the retromer membrane-deforming SNX-BAR subcomplex. The SNX-BAR retromer mediates retrograde transport of cargo proteins from endosomes to the trans-Golgi network (TGN) and is involved in endosome-to-plasma membrane transport for cargo protein recycling. The SNX-BAR subcomplex functions to deform the donor membrane into a tubular profile called endosome-to-TGN transport carrier (ETC). Can sense membrane curvature and has in vitro vesicle-to-membrane remodeling activity. Required for retrograde endosome-to-TGN transport of TGN38. Promotes KALRN- and RHOG-dependent but retromer-independent membrane remodeling such as lamellipodium formation; the function is dependent on GEF activity of KALRN.</text>
</comment>
<keyword evidence="9" id="KW-0007">Acetylation</keyword>
<dbReference type="FunFam" id="1.20.1270.60:FF:000012">
    <property type="entry name" value="Sorting nexin 2"/>
    <property type="match status" value="1"/>
</dbReference>
<dbReference type="Proteomes" id="UP000594262">
    <property type="component" value="Unplaced"/>
</dbReference>
<evidence type="ECO:0000256" key="5">
    <source>
        <dbReference type="ARBA" id="ARBA00022448"/>
    </source>
</evidence>
<evidence type="ECO:0000256" key="7">
    <source>
        <dbReference type="ARBA" id="ARBA00022753"/>
    </source>
</evidence>
<dbReference type="CDD" id="cd07623">
    <property type="entry name" value="BAR_SNX1_2"/>
    <property type="match status" value="1"/>
</dbReference>
<evidence type="ECO:0000313" key="16">
    <source>
        <dbReference type="EnsemblMetazoa" id="CLYHEMP003949.1"/>
    </source>
</evidence>
<dbReference type="SUPFAM" id="SSF103657">
    <property type="entry name" value="BAR/IMD domain-like"/>
    <property type="match status" value="1"/>
</dbReference>
<name>A0A7M5V5G3_9CNID</name>
<dbReference type="Pfam" id="PF00787">
    <property type="entry name" value="PX"/>
    <property type="match status" value="1"/>
</dbReference>
<keyword evidence="13" id="KW-0175">Coiled coil</keyword>
<dbReference type="SUPFAM" id="SSF64268">
    <property type="entry name" value="PX domain"/>
    <property type="match status" value="1"/>
</dbReference>
<evidence type="ECO:0000259" key="15">
    <source>
        <dbReference type="PROSITE" id="PS50195"/>
    </source>
</evidence>
<accession>A0A7M5V5G3</accession>
<dbReference type="Gene3D" id="1.20.1270.60">
    <property type="entry name" value="Arfaptin homology (AH) domain/BAR domain"/>
    <property type="match status" value="1"/>
</dbReference>
<comment type="similarity">
    <text evidence="3">Belongs to the sorting nexin family.</text>
</comment>
<dbReference type="PANTHER" id="PTHR10555">
    <property type="entry name" value="SORTING NEXIN"/>
    <property type="match status" value="1"/>
</dbReference>
<keyword evidence="8" id="KW-0653">Protein transport</keyword>
<dbReference type="EnsemblMetazoa" id="CLYHEMT003949.1">
    <property type="protein sequence ID" value="CLYHEMP003949.1"/>
    <property type="gene ID" value="CLYHEMG003949"/>
</dbReference>
<evidence type="ECO:0000256" key="8">
    <source>
        <dbReference type="ARBA" id="ARBA00022927"/>
    </source>
</evidence>
<evidence type="ECO:0000256" key="13">
    <source>
        <dbReference type="SAM" id="Coils"/>
    </source>
</evidence>
<dbReference type="GO" id="GO:0042995">
    <property type="term" value="C:cell projection"/>
    <property type="evidence" value="ECO:0007669"/>
    <property type="project" value="UniProtKB-SubCell"/>
</dbReference>
<dbReference type="InterPro" id="IPR015404">
    <property type="entry name" value="Vps5_C"/>
</dbReference>
<evidence type="ECO:0000256" key="3">
    <source>
        <dbReference type="ARBA" id="ARBA00010883"/>
    </source>
</evidence>
<dbReference type="SMART" id="SM00312">
    <property type="entry name" value="PX"/>
    <property type="match status" value="1"/>
</dbReference>
<keyword evidence="5" id="KW-0813">Transport</keyword>
<dbReference type="GO" id="GO:0034498">
    <property type="term" value="P:early endosome to Golgi transport"/>
    <property type="evidence" value="ECO:0007669"/>
    <property type="project" value="TreeGrafter"/>
</dbReference>
<evidence type="ECO:0000256" key="11">
    <source>
        <dbReference type="ARBA" id="ARBA00023273"/>
    </source>
</evidence>
<evidence type="ECO:0000256" key="1">
    <source>
        <dbReference type="ARBA" id="ARBA00004316"/>
    </source>
</evidence>
<dbReference type="OrthoDB" id="271164at2759"/>
<comment type="subcellular location">
    <subcellularLocation>
        <location evidence="1">Cell projection</location>
    </subcellularLocation>
    <subcellularLocation>
        <location evidence="2">Early endosome membrane</location>
        <topology evidence="2">Peripheral membrane protein</topology>
        <orientation evidence="2">Cytoplasmic side</orientation>
    </subcellularLocation>
</comment>
<evidence type="ECO:0000256" key="12">
    <source>
        <dbReference type="ARBA" id="ARBA00045620"/>
    </source>
</evidence>
<dbReference type="GO" id="GO:0005829">
    <property type="term" value="C:cytosol"/>
    <property type="evidence" value="ECO:0007669"/>
    <property type="project" value="GOC"/>
</dbReference>
<dbReference type="FunFam" id="3.30.1520.10:FF:000016">
    <property type="entry name" value="Sorting nexin 2"/>
    <property type="match status" value="1"/>
</dbReference>
<dbReference type="InterPro" id="IPR027267">
    <property type="entry name" value="AH/BAR_dom_sf"/>
</dbReference>
<dbReference type="Gene3D" id="3.30.1520.10">
    <property type="entry name" value="Phox-like domain"/>
    <property type="match status" value="1"/>
</dbReference>
<keyword evidence="7" id="KW-0967">Endosome</keyword>
<evidence type="ECO:0000256" key="14">
    <source>
        <dbReference type="SAM" id="MobiDB-lite"/>
    </source>
</evidence>
<dbReference type="PANTHER" id="PTHR10555:SF170">
    <property type="entry name" value="FI18122P1"/>
    <property type="match status" value="1"/>
</dbReference>
<feature type="domain" description="PX" evidence="15">
    <location>
        <begin position="99"/>
        <end position="228"/>
    </location>
</feature>
<dbReference type="RefSeq" id="XP_066923692.1">
    <property type="nucleotide sequence ID" value="XM_067067591.1"/>
</dbReference>
<dbReference type="PROSITE" id="PS50195">
    <property type="entry name" value="PX"/>
    <property type="match status" value="1"/>
</dbReference>
<feature type="coiled-coil region" evidence="13">
    <location>
        <begin position="265"/>
        <end position="295"/>
    </location>
</feature>
<evidence type="ECO:0000256" key="4">
    <source>
        <dbReference type="ARBA" id="ARBA00020435"/>
    </source>
</evidence>
<organism evidence="16 17">
    <name type="scientific">Clytia hemisphaerica</name>
    <dbReference type="NCBI Taxonomy" id="252671"/>
    <lineage>
        <taxon>Eukaryota</taxon>
        <taxon>Metazoa</taxon>
        <taxon>Cnidaria</taxon>
        <taxon>Hydrozoa</taxon>
        <taxon>Hydroidolina</taxon>
        <taxon>Leptothecata</taxon>
        <taxon>Obeliida</taxon>
        <taxon>Clytiidae</taxon>
        <taxon>Clytia</taxon>
    </lineage>
</organism>
<sequence length="479" mass="54071">MADQDQDIFGENASSTPEETEDKLFGGDNTTEISLDDDKKEEPTLPASTPVEAPPSAPVLEQNENPPAPELEPPSSNDESEPTQNKTEEEIEEEGGDTFDITIKISDPMKIGDGMSAYMAYSVSTTTSLSQFKSSEFAVKRRFSDFLGLFERLNEKHILYGRVVPPPPDKSVVGMVKLKGSKDDQSSTEFVERRRQSLQKYLNRVTRHKDLLEDTDFKEFLEAEELPRAKNTSALSKGGLSRLAKGIGEAMSKMTNKMTETDPWFEEKQNQIETLDQQLRKIHIAAEQLVNLRKDVSINTSAFSKSCALLSNAEEHTGLSRALNRLAELEEKVEHIHTEQANVDFYLLSETLKEYIGLIAAVKAAFTQRGKVWQNWQNAQTTLTKKRETLVKFELAGKADKVGPAQEEVKEWERRVEKGEEDFDAISKNIKVEMSRFQNMRVKDFKALIIQYLESLLSVQQEMVKLWEGFGPESKSISS</sequence>
<proteinExistence type="inferred from homology"/>
<dbReference type="InterPro" id="IPR036871">
    <property type="entry name" value="PX_dom_sf"/>
</dbReference>
<keyword evidence="17" id="KW-1185">Reference proteome</keyword>
<dbReference type="GeneID" id="136810987"/>
<keyword evidence="10" id="KW-0472">Membrane</keyword>
<protein>
    <recommendedName>
        <fullName evidence="4">Sorting nexin-2</fullName>
    </recommendedName>
</protein>